<comment type="caution">
    <text evidence="1">The sequence shown here is derived from an EMBL/GenBank/DDBJ whole genome shotgun (WGS) entry which is preliminary data.</text>
</comment>
<reference evidence="1 2" key="1">
    <citation type="submission" date="2018-06" db="EMBL/GenBank/DDBJ databases">
        <title>Extensive metabolic versatility and redundancy in microbially diverse, dynamic hydrothermal sediments.</title>
        <authorList>
            <person name="Dombrowski N."/>
            <person name="Teske A."/>
            <person name="Baker B.J."/>
        </authorList>
    </citation>
    <scope>NUCLEOTIDE SEQUENCE [LARGE SCALE GENOMIC DNA]</scope>
    <source>
        <strain evidence="1">B47_G16</strain>
    </source>
</reference>
<evidence type="ECO:0000313" key="1">
    <source>
        <dbReference type="EMBL" id="RLE08972.1"/>
    </source>
</evidence>
<gene>
    <name evidence="1" type="ORF">DRJ00_05410</name>
</gene>
<dbReference type="AlphaFoldDB" id="A0A497E4A1"/>
<organism evidence="1 2">
    <name type="scientific">Aerophobetes bacterium</name>
    <dbReference type="NCBI Taxonomy" id="2030807"/>
    <lineage>
        <taxon>Bacteria</taxon>
        <taxon>Candidatus Aerophobota</taxon>
    </lineage>
</organism>
<protein>
    <submittedName>
        <fullName evidence="1">Uncharacterized protein</fullName>
    </submittedName>
</protein>
<evidence type="ECO:0000313" key="2">
    <source>
        <dbReference type="Proteomes" id="UP000279422"/>
    </source>
</evidence>
<sequence length="642" mass="72940">MAEKYVKLENKWDKKMKNAISFAYSKYKENHSKLWNRLADYEFEKRYLKTDGPVITKLESMYINIADLWRQEESALTTTYELVTYPEGDKTLPDNFVDYFYSWEEKVKKLREAELYILQTLNQAIIDVLAGKRARYFTEENLEAEKNIVTEDAIQFLNSYPSDGAKFSPEKTKSFRADVAYTVTSEDKGIIKVRAVAIMEGGIKEAIGEKNIPITKGERKKTKVELPLNIPEKAEKVLFTAKLILEKGGDIGVYDEISAIPWIPANVELIVPGGPIIANGRGAYSFKVKVMQRGKPVEGAKIEIWPQASSYPFMTNAKLVGSSGVLHLTTDASGMAQFYYKPPRILPEKLPRFPGKKTFTYPLFVKAPGLAESKVWNISLYPPHPRIKSLRVSELSAGDWQKAESIVEVEDPDSTFFTYTILFNGNIGWKKGHNNFKKLVADGEKLFAFRLKPIKFGMDLQDLPSLYEKLWETNEQFIINEIFSLGAFRLEKAQVFKNLVDKLKKTKLILDVKGPAKDLKGTAELWGKTAEEVGKGSLSMKNASDAMGVYIKGYNTTVGVVDYVDSWSDLLKNTAPSYDPYSTALKLIYENAKTFYDVFEAHRKVAEAYEDVVFFPILVKVKDADGYSDIKIKKVAVRFWKR</sequence>
<dbReference type="Proteomes" id="UP000279422">
    <property type="component" value="Unassembled WGS sequence"/>
</dbReference>
<proteinExistence type="predicted"/>
<dbReference type="EMBL" id="QMPZ01000072">
    <property type="protein sequence ID" value="RLE08972.1"/>
    <property type="molecule type" value="Genomic_DNA"/>
</dbReference>
<name>A0A497E4A1_UNCAE</name>
<accession>A0A497E4A1</accession>